<feature type="compositionally biased region" description="Basic and acidic residues" evidence="1">
    <location>
        <begin position="1"/>
        <end position="16"/>
    </location>
</feature>
<feature type="compositionally biased region" description="Basic and acidic residues" evidence="1">
    <location>
        <begin position="26"/>
        <end position="37"/>
    </location>
</feature>
<proteinExistence type="predicted"/>
<dbReference type="RefSeq" id="WP_106248597.1">
    <property type="nucleotide sequence ID" value="NZ_PVNG01000021.1"/>
</dbReference>
<feature type="region of interest" description="Disordered" evidence="1">
    <location>
        <begin position="1"/>
        <end position="72"/>
    </location>
</feature>
<feature type="compositionally biased region" description="Low complexity" evidence="1">
    <location>
        <begin position="55"/>
        <end position="71"/>
    </location>
</feature>
<dbReference type="Proteomes" id="UP000238312">
    <property type="component" value="Unassembled WGS sequence"/>
</dbReference>
<evidence type="ECO:0000313" key="3">
    <source>
        <dbReference type="Proteomes" id="UP000238312"/>
    </source>
</evidence>
<sequence>MDLRNDPERLDERLDEFAEAPSPRPRPVDTHDDHSDDVQPAAPSDQVVFDQTAQLPPASASPAPAVSLLGSDPADVQDRWHDLQSCFVDDPRDAVQRAHSLLEEMTASLHQALESRIRELQDLWKDTGDHDTEQLRLALRSYRDVMHRLLPLTDEQTTR</sequence>
<evidence type="ECO:0000313" key="2">
    <source>
        <dbReference type="EMBL" id="PRX59032.1"/>
    </source>
</evidence>
<accession>A0A2T0MMP7</accession>
<reference evidence="2 3" key="1">
    <citation type="submission" date="2018-03" db="EMBL/GenBank/DDBJ databases">
        <title>Genomic Encyclopedia of Type Strains, Phase III (KMG-III): the genomes of soil and plant-associated and newly described type strains.</title>
        <authorList>
            <person name="Whitman W."/>
        </authorList>
    </citation>
    <scope>NUCLEOTIDE SEQUENCE [LARGE SCALE GENOMIC DNA]</scope>
    <source>
        <strain evidence="2 3">CGMCC 4.7104</strain>
    </source>
</reference>
<evidence type="ECO:0000256" key="1">
    <source>
        <dbReference type="SAM" id="MobiDB-lite"/>
    </source>
</evidence>
<organism evidence="2 3">
    <name type="scientific">Nonomuraea fuscirosea</name>
    <dbReference type="NCBI Taxonomy" id="1291556"/>
    <lineage>
        <taxon>Bacteria</taxon>
        <taxon>Bacillati</taxon>
        <taxon>Actinomycetota</taxon>
        <taxon>Actinomycetes</taxon>
        <taxon>Streptosporangiales</taxon>
        <taxon>Streptosporangiaceae</taxon>
        <taxon>Nonomuraea</taxon>
    </lineage>
</organism>
<protein>
    <submittedName>
        <fullName evidence="2">Uncharacterized protein</fullName>
    </submittedName>
</protein>
<comment type="caution">
    <text evidence="2">The sequence shown here is derived from an EMBL/GenBank/DDBJ whole genome shotgun (WGS) entry which is preliminary data.</text>
</comment>
<gene>
    <name evidence="2" type="ORF">B0I32_121136</name>
</gene>
<dbReference type="OrthoDB" id="123178at2"/>
<keyword evidence="3" id="KW-1185">Reference proteome</keyword>
<dbReference type="EMBL" id="PVNG01000021">
    <property type="protein sequence ID" value="PRX59032.1"/>
    <property type="molecule type" value="Genomic_DNA"/>
</dbReference>
<dbReference type="AlphaFoldDB" id="A0A2T0MMP7"/>
<name>A0A2T0MMP7_9ACTN</name>